<dbReference type="Gene3D" id="3.30.450.380">
    <property type="match status" value="1"/>
</dbReference>
<dbReference type="PANTHER" id="PTHR30486:SF6">
    <property type="entry name" value="TYPE IV PILUS RETRACTATION ATPASE PILT"/>
    <property type="match status" value="1"/>
</dbReference>
<dbReference type="STRING" id="1844.UG56_008005"/>
<evidence type="ECO:0000313" key="3">
    <source>
        <dbReference type="EMBL" id="OIJ27316.1"/>
    </source>
</evidence>
<gene>
    <name evidence="3" type="ORF">UG56_008005</name>
</gene>
<dbReference type="InterPro" id="IPR050921">
    <property type="entry name" value="T4SS_GSP_E_ATPase"/>
</dbReference>
<reference evidence="3" key="1">
    <citation type="submission" date="2016-10" db="EMBL/GenBank/DDBJ databases">
        <title>Draft Genome Sequence of Nocardioides luteus Strain BAFB, an Alkane-Degrading Bacterium Isolated from JP-7 Polluted Soil.</title>
        <authorList>
            <person name="Brown L."/>
            <person name="Ruiz O.N."/>
            <person name="Gunasekera T."/>
        </authorList>
    </citation>
    <scope>NUCLEOTIDE SEQUENCE [LARGE SCALE GENOMIC DNA]</scope>
    <source>
        <strain evidence="3">BAFB</strain>
    </source>
</reference>
<dbReference type="PANTHER" id="PTHR30486">
    <property type="entry name" value="TWITCHING MOTILITY PROTEIN PILT"/>
    <property type="match status" value="1"/>
</dbReference>
<dbReference type="InterPro" id="IPR022399">
    <property type="entry name" value="TadA-like_ATPase"/>
</dbReference>
<dbReference type="OrthoDB" id="9810761at2"/>
<dbReference type="Gene3D" id="3.40.50.300">
    <property type="entry name" value="P-loop containing nucleotide triphosphate hydrolases"/>
    <property type="match status" value="1"/>
</dbReference>
<sequence length="388" mass="40597">MIGAVDIAPQVVDLVRDHLARTPGELTPHRVQEALRAEGRIVGDATVLAVFEMLRRDVVGAGPLEPLLRLPGVTDVLVNGADQVFIDRGAGLEPAPVAFPDDDAVRRLAQRLAAGAGRRLDDASPYVDLRLADGSRFHAVLAPLARPGTVISLRVPSARAFTLSELESSGMVVPSVADLLRRLVLARSAFLVSGGTGTGKTTLLASLLSLVPPEERLVLVEDASELRPDHPHVVGLEARPANIEAAGAVELHTLVRQALRMRPDRLVVGEVRGAEVVDLLAALNTGHEGGCGTLHANSAADVPARVEALALAAGLGREAAHSQFASGVDVVVHLRRRGGRRVLTEIAVPCRGADGLVRMETACSVAADGEVIAGPASSRLESLLGADR</sequence>
<dbReference type="SUPFAM" id="SSF52540">
    <property type="entry name" value="P-loop containing nucleoside triphosphate hydrolases"/>
    <property type="match status" value="1"/>
</dbReference>
<name>A0A1J4N746_9ACTN</name>
<dbReference type="InterPro" id="IPR027417">
    <property type="entry name" value="P-loop_NTPase"/>
</dbReference>
<evidence type="ECO:0000259" key="2">
    <source>
        <dbReference type="Pfam" id="PF00437"/>
    </source>
</evidence>
<dbReference type="Proteomes" id="UP000033772">
    <property type="component" value="Unassembled WGS sequence"/>
</dbReference>
<evidence type="ECO:0000313" key="4">
    <source>
        <dbReference type="Proteomes" id="UP000033772"/>
    </source>
</evidence>
<organism evidence="3 4">
    <name type="scientific">Nocardioides luteus</name>
    <dbReference type="NCBI Taxonomy" id="1844"/>
    <lineage>
        <taxon>Bacteria</taxon>
        <taxon>Bacillati</taxon>
        <taxon>Actinomycetota</taxon>
        <taxon>Actinomycetes</taxon>
        <taxon>Propionibacteriales</taxon>
        <taxon>Nocardioidaceae</taxon>
        <taxon>Nocardioides</taxon>
    </lineage>
</organism>
<dbReference type="AlphaFoldDB" id="A0A1J4N746"/>
<dbReference type="CDD" id="cd01130">
    <property type="entry name" value="VirB11-like_ATPase"/>
    <property type="match status" value="1"/>
</dbReference>
<protein>
    <submittedName>
        <fullName evidence="3">Pilus assembly protein CpaF</fullName>
    </submittedName>
</protein>
<keyword evidence="4" id="KW-1185">Reference proteome</keyword>
<dbReference type="EMBL" id="JZDQ02000009">
    <property type="protein sequence ID" value="OIJ27316.1"/>
    <property type="molecule type" value="Genomic_DNA"/>
</dbReference>
<feature type="domain" description="Bacterial type II secretion system protein E" evidence="2">
    <location>
        <begin position="60"/>
        <end position="336"/>
    </location>
</feature>
<dbReference type="GO" id="GO:0016887">
    <property type="term" value="F:ATP hydrolysis activity"/>
    <property type="evidence" value="ECO:0007669"/>
    <property type="project" value="InterPro"/>
</dbReference>
<dbReference type="InterPro" id="IPR001482">
    <property type="entry name" value="T2SS/T4SS_dom"/>
</dbReference>
<dbReference type="Pfam" id="PF00437">
    <property type="entry name" value="T2SSE"/>
    <property type="match status" value="1"/>
</dbReference>
<accession>A0A1J4N746</accession>
<dbReference type="RefSeq" id="WP_045552156.1">
    <property type="nucleotide sequence ID" value="NZ_JZDQ02000009.1"/>
</dbReference>
<comment type="similarity">
    <text evidence="1">Belongs to the GSP E family.</text>
</comment>
<comment type="caution">
    <text evidence="3">The sequence shown here is derived from an EMBL/GenBank/DDBJ whole genome shotgun (WGS) entry which is preliminary data.</text>
</comment>
<dbReference type="NCBIfam" id="TIGR03819">
    <property type="entry name" value="heli_sec_ATPase"/>
    <property type="match status" value="1"/>
</dbReference>
<proteinExistence type="inferred from homology"/>
<evidence type="ECO:0000256" key="1">
    <source>
        <dbReference type="ARBA" id="ARBA00006611"/>
    </source>
</evidence>